<dbReference type="GO" id="GO:0016747">
    <property type="term" value="F:acyltransferase activity, transferring groups other than amino-acyl groups"/>
    <property type="evidence" value="ECO:0007669"/>
    <property type="project" value="TreeGrafter"/>
</dbReference>
<name>A0A9D1JSW1_9FIRM</name>
<gene>
    <name evidence="1" type="ORF">IAA83_03625</name>
</gene>
<comment type="caution">
    <text evidence="1">The sequence shown here is derived from an EMBL/GenBank/DDBJ whole genome shotgun (WGS) entry which is preliminary data.</text>
</comment>
<dbReference type="Pfam" id="PF00756">
    <property type="entry name" value="Esterase"/>
    <property type="match status" value="1"/>
</dbReference>
<dbReference type="EMBL" id="DVJJ01000058">
    <property type="protein sequence ID" value="HIS64447.1"/>
    <property type="molecule type" value="Genomic_DNA"/>
</dbReference>
<dbReference type="PANTHER" id="PTHR48098:SF1">
    <property type="entry name" value="DIACYLGLYCEROL ACYLTRANSFERASE_MYCOLYLTRANSFERASE AG85A"/>
    <property type="match status" value="1"/>
</dbReference>
<dbReference type="InterPro" id="IPR050583">
    <property type="entry name" value="Mycobacterial_A85_antigen"/>
</dbReference>
<evidence type="ECO:0000313" key="1">
    <source>
        <dbReference type="EMBL" id="HIS64447.1"/>
    </source>
</evidence>
<feature type="non-terminal residue" evidence="1">
    <location>
        <position position="149"/>
    </location>
</feature>
<dbReference type="AlphaFoldDB" id="A0A9D1JSW1"/>
<organism evidence="1 2">
    <name type="scientific">Candidatus Avoscillospira avistercoris</name>
    <dbReference type="NCBI Taxonomy" id="2840707"/>
    <lineage>
        <taxon>Bacteria</taxon>
        <taxon>Bacillati</taxon>
        <taxon>Bacillota</taxon>
        <taxon>Clostridia</taxon>
        <taxon>Eubacteriales</taxon>
        <taxon>Oscillospiraceae</taxon>
        <taxon>Oscillospiraceae incertae sedis</taxon>
        <taxon>Candidatus Avoscillospira</taxon>
    </lineage>
</organism>
<reference evidence="1" key="1">
    <citation type="submission" date="2020-10" db="EMBL/GenBank/DDBJ databases">
        <authorList>
            <person name="Gilroy R."/>
        </authorList>
    </citation>
    <scope>NUCLEOTIDE SEQUENCE</scope>
    <source>
        <strain evidence="1">ChiBcec16-1751</strain>
    </source>
</reference>
<dbReference type="Gene3D" id="3.40.50.1820">
    <property type="entry name" value="alpha/beta hydrolase"/>
    <property type="match status" value="1"/>
</dbReference>
<reference evidence="1" key="2">
    <citation type="journal article" date="2021" name="PeerJ">
        <title>Extensive microbial diversity within the chicken gut microbiome revealed by metagenomics and culture.</title>
        <authorList>
            <person name="Gilroy R."/>
            <person name="Ravi A."/>
            <person name="Getino M."/>
            <person name="Pursley I."/>
            <person name="Horton D.L."/>
            <person name="Alikhan N.F."/>
            <person name="Baker D."/>
            <person name="Gharbi K."/>
            <person name="Hall N."/>
            <person name="Watson M."/>
            <person name="Adriaenssens E.M."/>
            <person name="Foster-Nyarko E."/>
            <person name="Jarju S."/>
            <person name="Secka A."/>
            <person name="Antonio M."/>
            <person name="Oren A."/>
            <person name="Chaudhuri R.R."/>
            <person name="La Ragione R."/>
            <person name="Hildebrand F."/>
            <person name="Pallen M.J."/>
        </authorList>
    </citation>
    <scope>NUCLEOTIDE SEQUENCE</scope>
    <source>
        <strain evidence="1">ChiBcec16-1751</strain>
    </source>
</reference>
<protein>
    <submittedName>
        <fullName evidence="1">Esterase family protein</fullName>
    </submittedName>
</protein>
<proteinExistence type="predicted"/>
<dbReference type="PANTHER" id="PTHR48098">
    <property type="entry name" value="ENTEROCHELIN ESTERASE-RELATED"/>
    <property type="match status" value="1"/>
</dbReference>
<accession>A0A9D1JSW1</accession>
<sequence>MILNRVNFFSKTLLNHVDVDILIPTLPDNDCLHATYDAIYQPGRRWPCLYLLHGALDDHSCWLRHTAIERLAEAAGMAVVMPSGQNGFYTKARYGLDYFTFVTEELPKMVCSTFPISGRREDTYIAGPSMGGYGATKCALRCPQQYAAF</sequence>
<dbReference type="SUPFAM" id="SSF53474">
    <property type="entry name" value="alpha/beta-Hydrolases"/>
    <property type="match status" value="1"/>
</dbReference>
<evidence type="ECO:0000313" key="2">
    <source>
        <dbReference type="Proteomes" id="UP000886741"/>
    </source>
</evidence>
<dbReference type="InterPro" id="IPR029058">
    <property type="entry name" value="AB_hydrolase_fold"/>
</dbReference>
<dbReference type="Proteomes" id="UP000886741">
    <property type="component" value="Unassembled WGS sequence"/>
</dbReference>
<dbReference type="InterPro" id="IPR000801">
    <property type="entry name" value="Esterase-like"/>
</dbReference>